<dbReference type="GO" id="GO:0005886">
    <property type="term" value="C:plasma membrane"/>
    <property type="evidence" value="ECO:0007669"/>
    <property type="project" value="TreeGrafter"/>
</dbReference>
<dbReference type="InterPro" id="IPR036055">
    <property type="entry name" value="LDL_receptor-like_sf"/>
</dbReference>
<evidence type="ECO:0000256" key="8">
    <source>
        <dbReference type="PROSITE-ProRule" id="PRU00124"/>
    </source>
</evidence>
<evidence type="ECO:0000256" key="7">
    <source>
        <dbReference type="ARBA" id="ARBA00023157"/>
    </source>
</evidence>
<reference evidence="9 11" key="2">
    <citation type="journal article" date="2013" name="Nature">
        <title>Insights into bilaterian evolution from three spiralian genomes.</title>
        <authorList>
            <person name="Simakov O."/>
            <person name="Marletaz F."/>
            <person name="Cho S.J."/>
            <person name="Edsinger-Gonzales E."/>
            <person name="Havlak P."/>
            <person name="Hellsten U."/>
            <person name="Kuo D.H."/>
            <person name="Larsson T."/>
            <person name="Lv J."/>
            <person name="Arendt D."/>
            <person name="Savage R."/>
            <person name="Osoegawa K."/>
            <person name="de Jong P."/>
            <person name="Grimwood J."/>
            <person name="Chapman J.A."/>
            <person name="Shapiro H."/>
            <person name="Aerts A."/>
            <person name="Otillar R.P."/>
            <person name="Terry A.Y."/>
            <person name="Boore J.L."/>
            <person name="Grigoriev I.V."/>
            <person name="Lindberg D.R."/>
            <person name="Seaver E.C."/>
            <person name="Weisblat D.A."/>
            <person name="Putnam N.H."/>
            <person name="Rokhsar D.S."/>
        </authorList>
    </citation>
    <scope>NUCLEOTIDE SEQUENCE</scope>
    <source>
        <strain evidence="9 11">I ESC-2004</strain>
    </source>
</reference>
<keyword evidence="7 8" id="KW-1015">Disulfide bond</keyword>
<dbReference type="AlphaFoldDB" id="R7U2G3"/>
<dbReference type="PROSITE" id="PS50068">
    <property type="entry name" value="LDLRA_2"/>
    <property type="match status" value="2"/>
</dbReference>
<keyword evidence="6" id="KW-0472">Membrane</keyword>
<evidence type="ECO:0000313" key="9">
    <source>
        <dbReference type="EMBL" id="ELU00195.1"/>
    </source>
</evidence>
<accession>R7U2G3</accession>
<dbReference type="CDD" id="cd00112">
    <property type="entry name" value="LDLa"/>
    <property type="match status" value="1"/>
</dbReference>
<dbReference type="STRING" id="283909.R7U2G3"/>
<dbReference type="InterPro" id="IPR050685">
    <property type="entry name" value="LDLR"/>
</dbReference>
<evidence type="ECO:0000313" key="10">
    <source>
        <dbReference type="EnsemblMetazoa" id="CapteP100555"/>
    </source>
</evidence>
<dbReference type="EMBL" id="AMQN01001854">
    <property type="status" value="NOT_ANNOTATED_CDS"/>
    <property type="molecule type" value="Genomic_DNA"/>
</dbReference>
<dbReference type="SUPFAM" id="SSF57424">
    <property type="entry name" value="LDL receptor-like module"/>
    <property type="match status" value="2"/>
</dbReference>
<dbReference type="SMART" id="SM00192">
    <property type="entry name" value="LDLa"/>
    <property type="match status" value="2"/>
</dbReference>
<dbReference type="InterPro" id="IPR023415">
    <property type="entry name" value="LDLR_class-A_CS"/>
</dbReference>
<comment type="caution">
    <text evidence="8">Lacks conserved residue(s) required for the propagation of feature annotation.</text>
</comment>
<keyword evidence="5" id="KW-1133">Transmembrane helix</keyword>
<dbReference type="Gene3D" id="4.10.400.10">
    <property type="entry name" value="Low-density Lipoprotein Receptor"/>
    <property type="match status" value="2"/>
</dbReference>
<evidence type="ECO:0000256" key="5">
    <source>
        <dbReference type="ARBA" id="ARBA00022989"/>
    </source>
</evidence>
<organism evidence="9">
    <name type="scientific">Capitella teleta</name>
    <name type="common">Polychaete worm</name>
    <dbReference type="NCBI Taxonomy" id="283909"/>
    <lineage>
        <taxon>Eukaryota</taxon>
        <taxon>Metazoa</taxon>
        <taxon>Spiralia</taxon>
        <taxon>Lophotrochozoa</taxon>
        <taxon>Annelida</taxon>
        <taxon>Polychaeta</taxon>
        <taxon>Sedentaria</taxon>
        <taxon>Scolecida</taxon>
        <taxon>Capitellidae</taxon>
        <taxon>Capitella</taxon>
    </lineage>
</organism>
<sequence length="76" mass="8300">CREDYFRCTSGECLPRKYTCDTIAHCADGSDETELCDSVTLRASKFKCTTGDDNCIPMAWVLDGSADCADASDESE</sequence>
<dbReference type="PROSITE" id="PS01209">
    <property type="entry name" value="LDLRA_1"/>
    <property type="match status" value="1"/>
</dbReference>
<evidence type="ECO:0000256" key="4">
    <source>
        <dbReference type="ARBA" id="ARBA00022737"/>
    </source>
</evidence>
<reference evidence="11" key="1">
    <citation type="submission" date="2012-12" db="EMBL/GenBank/DDBJ databases">
        <authorList>
            <person name="Hellsten U."/>
            <person name="Grimwood J."/>
            <person name="Chapman J.A."/>
            <person name="Shapiro H."/>
            <person name="Aerts A."/>
            <person name="Otillar R.P."/>
            <person name="Terry A.Y."/>
            <person name="Boore J.L."/>
            <person name="Simakov O."/>
            <person name="Marletaz F."/>
            <person name="Cho S.-J."/>
            <person name="Edsinger-Gonzales E."/>
            <person name="Havlak P."/>
            <person name="Kuo D.-H."/>
            <person name="Larsson T."/>
            <person name="Lv J."/>
            <person name="Arendt D."/>
            <person name="Savage R."/>
            <person name="Osoegawa K."/>
            <person name="de Jong P."/>
            <person name="Lindberg D.R."/>
            <person name="Seaver E.C."/>
            <person name="Weisblat D.A."/>
            <person name="Putnam N.H."/>
            <person name="Grigoriev I.V."/>
            <person name="Rokhsar D.S."/>
        </authorList>
    </citation>
    <scope>NUCLEOTIDE SEQUENCE</scope>
    <source>
        <strain evidence="11">I ESC-2004</strain>
    </source>
</reference>
<feature type="disulfide bond" evidence="8">
    <location>
        <begin position="8"/>
        <end position="26"/>
    </location>
</feature>
<protein>
    <submittedName>
        <fullName evidence="9 10">Uncharacterized protein</fullName>
    </submittedName>
</protein>
<dbReference type="GO" id="GO:0012505">
    <property type="term" value="C:endomembrane system"/>
    <property type="evidence" value="ECO:0007669"/>
    <property type="project" value="UniProtKB-SubCell"/>
</dbReference>
<feature type="non-terminal residue" evidence="9">
    <location>
        <position position="1"/>
    </location>
</feature>
<dbReference type="EMBL" id="KB306105">
    <property type="protein sequence ID" value="ELU00195.1"/>
    <property type="molecule type" value="Genomic_DNA"/>
</dbReference>
<proteinExistence type="predicted"/>
<dbReference type="HOGENOM" id="CLU_085098_3_2_1"/>
<evidence type="ECO:0000313" key="11">
    <source>
        <dbReference type="Proteomes" id="UP000014760"/>
    </source>
</evidence>
<keyword evidence="11" id="KW-1185">Reference proteome</keyword>
<evidence type="ECO:0000256" key="3">
    <source>
        <dbReference type="ARBA" id="ARBA00022692"/>
    </source>
</evidence>
<dbReference type="OrthoDB" id="6250509at2759"/>
<dbReference type="InterPro" id="IPR002172">
    <property type="entry name" value="LDrepeatLR_classA_rpt"/>
</dbReference>
<dbReference type="PRINTS" id="PR00261">
    <property type="entry name" value="LDLRECEPTOR"/>
</dbReference>
<dbReference type="Pfam" id="PF00057">
    <property type="entry name" value="Ldl_recept_a"/>
    <property type="match status" value="2"/>
</dbReference>
<dbReference type="GO" id="GO:0016192">
    <property type="term" value="P:vesicle-mediated transport"/>
    <property type="evidence" value="ECO:0007669"/>
    <property type="project" value="UniProtKB-ARBA"/>
</dbReference>
<dbReference type="Proteomes" id="UP000014760">
    <property type="component" value="Unassembled WGS sequence"/>
</dbReference>
<gene>
    <name evidence="9" type="ORF">CAPTEDRAFT_100555</name>
</gene>
<dbReference type="PANTHER" id="PTHR24270">
    <property type="entry name" value="LOW-DENSITY LIPOPROTEIN RECEPTOR-RELATED"/>
    <property type="match status" value="1"/>
</dbReference>
<dbReference type="EMBL" id="AMQN01001855">
    <property type="status" value="NOT_ANNOTATED_CDS"/>
    <property type="molecule type" value="Genomic_DNA"/>
</dbReference>
<reference evidence="10" key="3">
    <citation type="submission" date="2015-06" db="UniProtKB">
        <authorList>
            <consortium name="EnsemblMetazoa"/>
        </authorList>
    </citation>
    <scope>IDENTIFICATION</scope>
</reference>
<keyword evidence="4" id="KW-0677">Repeat</keyword>
<dbReference type="EnsemblMetazoa" id="CapteT100555">
    <property type="protein sequence ID" value="CapteP100555"/>
    <property type="gene ID" value="CapteG100555"/>
</dbReference>
<evidence type="ECO:0000256" key="2">
    <source>
        <dbReference type="ARBA" id="ARBA00004308"/>
    </source>
</evidence>
<comment type="subcellular location">
    <subcellularLocation>
        <location evidence="2">Endomembrane system</location>
    </subcellularLocation>
    <subcellularLocation>
        <location evidence="1">Membrane</location>
        <topology evidence="1">Single-pass membrane protein</topology>
    </subcellularLocation>
</comment>
<evidence type="ECO:0000256" key="1">
    <source>
        <dbReference type="ARBA" id="ARBA00004167"/>
    </source>
</evidence>
<feature type="disulfide bond" evidence="8">
    <location>
        <begin position="1"/>
        <end position="13"/>
    </location>
</feature>
<name>R7U2G3_CAPTE</name>
<evidence type="ECO:0000256" key="6">
    <source>
        <dbReference type="ARBA" id="ARBA00023136"/>
    </source>
</evidence>
<keyword evidence="3" id="KW-0812">Transmembrane</keyword>